<dbReference type="EMBL" id="QEXV01000003">
    <property type="protein sequence ID" value="PWE17775.1"/>
    <property type="molecule type" value="Genomic_DNA"/>
</dbReference>
<accession>A0A2U2BUS0</accession>
<evidence type="ECO:0000256" key="1">
    <source>
        <dbReference type="ARBA" id="ARBA00006484"/>
    </source>
</evidence>
<dbReference type="PRINTS" id="PR00081">
    <property type="entry name" value="GDHRDH"/>
</dbReference>
<dbReference type="Pfam" id="PF13561">
    <property type="entry name" value="adh_short_C2"/>
    <property type="match status" value="1"/>
</dbReference>
<sequence>MTGPQDATAVITGGGTGIGLAIARRLAAMGAKPVLMGRDLERLEAAAADIPNARAVRCDVTDPDSVETAFAAARSEGPVTILVNNAGIASSSPFHKMDEDEWMRVQDVNVAGVFRCTRAVAEDLMAAEYARVINIASTAGLRGGAYIAHYCASKHGLIGMTRALAAEWARRGVTVNAICPGYVRTEMAETAITTIMEKTGRDRDAAIAELAKTNPQGRLIEPEEVAEAAAWLCAPESRSVNGQAIAVDGGATG</sequence>
<dbReference type="InterPro" id="IPR050259">
    <property type="entry name" value="SDR"/>
</dbReference>
<dbReference type="PROSITE" id="PS00061">
    <property type="entry name" value="ADH_SHORT"/>
    <property type="match status" value="1"/>
</dbReference>
<dbReference type="PANTHER" id="PTHR42879">
    <property type="entry name" value="3-OXOACYL-(ACYL-CARRIER-PROTEIN) REDUCTASE"/>
    <property type="match status" value="1"/>
</dbReference>
<dbReference type="NCBIfam" id="NF005559">
    <property type="entry name" value="PRK07231.1"/>
    <property type="match status" value="1"/>
</dbReference>
<dbReference type="PANTHER" id="PTHR42879:SF2">
    <property type="entry name" value="3-OXOACYL-[ACYL-CARRIER-PROTEIN] REDUCTASE FABG"/>
    <property type="match status" value="1"/>
</dbReference>
<dbReference type="PRINTS" id="PR00080">
    <property type="entry name" value="SDRFAMILY"/>
</dbReference>
<keyword evidence="4" id="KW-1185">Reference proteome</keyword>
<dbReference type="SMART" id="SM00822">
    <property type="entry name" value="PKS_KR"/>
    <property type="match status" value="1"/>
</dbReference>
<feature type="domain" description="Ketoreductase" evidence="2">
    <location>
        <begin position="7"/>
        <end position="171"/>
    </location>
</feature>
<dbReference type="InterPro" id="IPR020904">
    <property type="entry name" value="Sc_DH/Rdtase_CS"/>
</dbReference>
<reference evidence="4" key="1">
    <citation type="submission" date="2018-05" db="EMBL/GenBank/DDBJ databases">
        <authorList>
            <person name="Liu B.-T."/>
        </authorList>
    </citation>
    <scope>NUCLEOTIDE SEQUENCE [LARGE SCALE GENOMIC DNA]</scope>
    <source>
        <strain evidence="4">WD6-1</strain>
    </source>
</reference>
<dbReference type="InterPro" id="IPR036291">
    <property type="entry name" value="NAD(P)-bd_dom_sf"/>
</dbReference>
<evidence type="ECO:0000313" key="3">
    <source>
        <dbReference type="EMBL" id="PWE17775.1"/>
    </source>
</evidence>
<dbReference type="Gene3D" id="3.40.50.720">
    <property type="entry name" value="NAD(P)-binding Rossmann-like Domain"/>
    <property type="match status" value="1"/>
</dbReference>
<dbReference type="InterPro" id="IPR057326">
    <property type="entry name" value="KR_dom"/>
</dbReference>
<dbReference type="OrthoDB" id="9804774at2"/>
<evidence type="ECO:0000313" key="4">
    <source>
        <dbReference type="Proteomes" id="UP000245168"/>
    </source>
</evidence>
<dbReference type="InterPro" id="IPR002347">
    <property type="entry name" value="SDR_fam"/>
</dbReference>
<evidence type="ECO:0000259" key="2">
    <source>
        <dbReference type="SMART" id="SM00822"/>
    </source>
</evidence>
<dbReference type="GO" id="GO:0032787">
    <property type="term" value="P:monocarboxylic acid metabolic process"/>
    <property type="evidence" value="ECO:0007669"/>
    <property type="project" value="UniProtKB-ARBA"/>
</dbReference>
<protein>
    <submittedName>
        <fullName evidence="3">3-hydroxyacyl-CoA dehydrogenase</fullName>
    </submittedName>
</protein>
<dbReference type="AlphaFoldDB" id="A0A2U2BUS0"/>
<dbReference type="FunFam" id="3.40.50.720:FF:000084">
    <property type="entry name" value="Short-chain dehydrogenase reductase"/>
    <property type="match status" value="1"/>
</dbReference>
<organism evidence="3 4">
    <name type="scientific">Marinicauda salina</name>
    <dbReference type="NCBI Taxonomy" id="2135793"/>
    <lineage>
        <taxon>Bacteria</taxon>
        <taxon>Pseudomonadati</taxon>
        <taxon>Pseudomonadota</taxon>
        <taxon>Alphaproteobacteria</taxon>
        <taxon>Maricaulales</taxon>
        <taxon>Maricaulaceae</taxon>
        <taxon>Marinicauda</taxon>
    </lineage>
</organism>
<dbReference type="RefSeq" id="WP_109253006.1">
    <property type="nucleotide sequence ID" value="NZ_QEXV01000003.1"/>
</dbReference>
<dbReference type="CDD" id="cd05233">
    <property type="entry name" value="SDR_c"/>
    <property type="match status" value="1"/>
</dbReference>
<name>A0A2U2BUS0_9PROT</name>
<proteinExistence type="inferred from homology"/>
<dbReference type="Proteomes" id="UP000245168">
    <property type="component" value="Unassembled WGS sequence"/>
</dbReference>
<comment type="caution">
    <text evidence="3">The sequence shown here is derived from an EMBL/GenBank/DDBJ whole genome shotgun (WGS) entry which is preliminary data.</text>
</comment>
<dbReference type="SUPFAM" id="SSF51735">
    <property type="entry name" value="NAD(P)-binding Rossmann-fold domains"/>
    <property type="match status" value="1"/>
</dbReference>
<comment type="similarity">
    <text evidence="1">Belongs to the short-chain dehydrogenases/reductases (SDR) family.</text>
</comment>
<gene>
    <name evidence="3" type="ORF">DDZ18_08975</name>
</gene>